<dbReference type="AlphaFoldDB" id="A0AAV9P0M5"/>
<organism evidence="3 4">
    <name type="scientific">Saxophila tyrrhenica</name>
    <dbReference type="NCBI Taxonomy" id="1690608"/>
    <lineage>
        <taxon>Eukaryota</taxon>
        <taxon>Fungi</taxon>
        <taxon>Dikarya</taxon>
        <taxon>Ascomycota</taxon>
        <taxon>Pezizomycotina</taxon>
        <taxon>Dothideomycetes</taxon>
        <taxon>Dothideomycetidae</taxon>
        <taxon>Mycosphaerellales</taxon>
        <taxon>Extremaceae</taxon>
        <taxon>Saxophila</taxon>
    </lineage>
</organism>
<evidence type="ECO:0000313" key="3">
    <source>
        <dbReference type="EMBL" id="KAK5165717.1"/>
    </source>
</evidence>
<keyword evidence="4" id="KW-1185">Reference proteome</keyword>
<reference evidence="3 4" key="1">
    <citation type="submission" date="2023-08" db="EMBL/GenBank/DDBJ databases">
        <title>Black Yeasts Isolated from many extreme environments.</title>
        <authorList>
            <person name="Coleine C."/>
            <person name="Stajich J.E."/>
            <person name="Selbmann L."/>
        </authorList>
    </citation>
    <scope>NUCLEOTIDE SEQUENCE [LARGE SCALE GENOMIC DNA]</scope>
    <source>
        <strain evidence="3 4">CCFEE 5935</strain>
    </source>
</reference>
<feature type="compositionally biased region" description="Basic and acidic residues" evidence="2">
    <location>
        <begin position="32"/>
        <end position="55"/>
    </location>
</feature>
<evidence type="ECO:0000256" key="1">
    <source>
        <dbReference type="SAM" id="Coils"/>
    </source>
</evidence>
<gene>
    <name evidence="3" type="ORF">LTR77_008640</name>
</gene>
<dbReference type="GeneID" id="89929972"/>
<protein>
    <submittedName>
        <fullName evidence="3">Uncharacterized protein</fullName>
    </submittedName>
</protein>
<feature type="region of interest" description="Disordered" evidence="2">
    <location>
        <begin position="23"/>
        <end position="55"/>
    </location>
</feature>
<dbReference type="RefSeq" id="XP_064655729.1">
    <property type="nucleotide sequence ID" value="XM_064805870.1"/>
</dbReference>
<dbReference type="Proteomes" id="UP001337655">
    <property type="component" value="Unassembled WGS sequence"/>
</dbReference>
<comment type="caution">
    <text evidence="3">The sequence shown here is derived from an EMBL/GenBank/DDBJ whole genome shotgun (WGS) entry which is preliminary data.</text>
</comment>
<keyword evidence="1" id="KW-0175">Coiled coil</keyword>
<dbReference type="Gene3D" id="1.20.5.340">
    <property type="match status" value="1"/>
</dbReference>
<evidence type="ECO:0000256" key="2">
    <source>
        <dbReference type="SAM" id="MobiDB-lite"/>
    </source>
</evidence>
<sequence length="172" mass="19198">MALPVVVSVYRLDLEPSKVARSSANVGGISDFSEKRNRGLREYEGEDERAPKRSKWDDGVVTVRDAGLAAQSSAAKLDQEAEERLQEAEAKLKDAEAKTNGIETKLAEAEKEVHRLKSQLHESHFSASEVEAELHVHKLYIIRLEGELRDQRQCRRNSGGDNEICDCRRGAA</sequence>
<name>A0AAV9P0M5_9PEZI</name>
<proteinExistence type="predicted"/>
<feature type="coiled-coil region" evidence="1">
    <location>
        <begin position="71"/>
        <end position="119"/>
    </location>
</feature>
<accession>A0AAV9P0M5</accession>
<dbReference type="EMBL" id="JAVRRT010000015">
    <property type="protein sequence ID" value="KAK5165717.1"/>
    <property type="molecule type" value="Genomic_DNA"/>
</dbReference>
<evidence type="ECO:0000313" key="4">
    <source>
        <dbReference type="Proteomes" id="UP001337655"/>
    </source>
</evidence>